<organism evidence="2 3">
    <name type="scientific">Hortaea werneckii</name>
    <name type="common">Black yeast</name>
    <name type="synonym">Cladosporium werneckii</name>
    <dbReference type="NCBI Taxonomy" id="91943"/>
    <lineage>
        <taxon>Eukaryota</taxon>
        <taxon>Fungi</taxon>
        <taxon>Dikarya</taxon>
        <taxon>Ascomycota</taxon>
        <taxon>Pezizomycotina</taxon>
        <taxon>Dothideomycetes</taxon>
        <taxon>Dothideomycetidae</taxon>
        <taxon>Mycosphaerellales</taxon>
        <taxon>Teratosphaeriaceae</taxon>
        <taxon>Hortaea</taxon>
    </lineage>
</organism>
<feature type="region of interest" description="Disordered" evidence="1">
    <location>
        <begin position="216"/>
        <end position="235"/>
    </location>
</feature>
<evidence type="ECO:0000313" key="3">
    <source>
        <dbReference type="Proteomes" id="UP000270230"/>
    </source>
</evidence>
<comment type="caution">
    <text evidence="2">The sequence shown here is derived from an EMBL/GenBank/DDBJ whole genome shotgun (WGS) entry which is preliminary data.</text>
</comment>
<dbReference type="GO" id="GO:0005739">
    <property type="term" value="C:mitochondrion"/>
    <property type="evidence" value="ECO:0007669"/>
    <property type="project" value="TreeGrafter"/>
</dbReference>
<evidence type="ECO:0000256" key="1">
    <source>
        <dbReference type="SAM" id="MobiDB-lite"/>
    </source>
</evidence>
<dbReference type="PANTHER" id="PTHR46434">
    <property type="entry name" value="GENETIC INTERACTOR OF PROHIBITINS 3, MITOCHONDRIAL"/>
    <property type="match status" value="1"/>
</dbReference>
<protein>
    <recommendedName>
        <fullName evidence="4">G domain-containing protein</fullName>
    </recommendedName>
</protein>
<gene>
    <name evidence="2" type="ORF">D0865_14448</name>
</gene>
<evidence type="ECO:0008006" key="4">
    <source>
        <dbReference type="Google" id="ProtNLM"/>
    </source>
</evidence>
<dbReference type="AlphaFoldDB" id="A0A3M7B1C9"/>
<sequence length="785" mass="86596">MAARGSLGFVSDQIRARDDYDGANAGSWEEPQSLKIISSTFICGILDAISPEAVIALESTLESTPYEHHPHFLSLMLRRLPALPRRIATHTRHRATWHPHYRAGLLGRDQPPKWDEAGRRPYFTTVRRYQTQEIRTSEDSTRDDSTSAQSPAFVTEWTRNLPTVCPGCGAHSQTVDPQSPGFYNAKRAHKAAEKERTRIDADNVFNAALQAGELSNSPQQYESKPLQRGMPSRATNPQCDRCIDLHHQSRGQSIIHPSMQSIQAIIEESPHKHNHIYHVLDAADFPMSLIPNLQSALDLPRLRTKNRRSKSIRYLKGRVAEVSFIITRSDLLAPKKEQVDTLMPYLQEVLRDALGRTGKRVRLGNVRCVSAKRGWWTRTVKEEIWGKGGAGWMVGKVNVGKSALFEVVFPKGRNQLPDAKGDELGEAEQEAMQALPSTVSSPSELAEGNEGLKSKRDALQEAELQLNGKNGDDPDDEPFDEDVDASLLPPAQPETQYPNMPLVSSLPGTTASPIRIPFGNGKGELIDLPGVERSNLGTHIKPEHHKDLVMKSRVVPDQHNIRPGQSLLLGGLIRISHTGGSDNPNILAYPFVPSALSPHVTGTHKAIAIQTGVHSASSHGREGELYTGTVPSIATDTTKSQIQSAGTFPLEWDVTKRRSGPLVDPAAGKQKAANLPFIVYSADILIESVGWVELVCQVRRRKQPASTGTIDALSSLDEVDEDQQDPGFPAVEVFSPQGKYVAVRRPMNAWTLGGQRKPPARERHARPRQSISLLKRKEGGRRKSS</sequence>
<feature type="compositionally biased region" description="Acidic residues" evidence="1">
    <location>
        <begin position="473"/>
        <end position="484"/>
    </location>
</feature>
<name>A0A3M7B1C9_HORWE</name>
<dbReference type="InterPro" id="IPR050896">
    <property type="entry name" value="Mito_lipid_metab_GTPase"/>
</dbReference>
<proteinExistence type="predicted"/>
<dbReference type="OrthoDB" id="1696305at2759"/>
<feature type="region of interest" description="Disordered" evidence="1">
    <location>
        <begin position="750"/>
        <end position="785"/>
    </location>
</feature>
<dbReference type="PANTHER" id="PTHR46434:SF1">
    <property type="entry name" value="GENETIC INTERACTOR OF PROHIBITINS 3, MITOCHONDRIAL"/>
    <property type="match status" value="1"/>
</dbReference>
<feature type="region of interest" description="Disordered" evidence="1">
    <location>
        <begin position="415"/>
        <end position="453"/>
    </location>
</feature>
<reference evidence="2 3" key="1">
    <citation type="journal article" date="2018" name="BMC Genomics">
        <title>Genomic evidence for intraspecific hybridization in a clonal and extremely halotolerant yeast.</title>
        <authorList>
            <person name="Gostincar C."/>
            <person name="Stajich J.E."/>
            <person name="Zupancic J."/>
            <person name="Zalar P."/>
            <person name="Gunde-Cimerman N."/>
        </authorList>
    </citation>
    <scope>NUCLEOTIDE SEQUENCE [LARGE SCALE GENOMIC DNA]</scope>
    <source>
        <strain evidence="2 3">EXF-151</strain>
    </source>
</reference>
<dbReference type="SUPFAM" id="SSF52540">
    <property type="entry name" value="P-loop containing nucleoside triphosphate hydrolases"/>
    <property type="match status" value="1"/>
</dbReference>
<accession>A0A3M7B1C9</accession>
<dbReference type="EMBL" id="QWIN01002079">
    <property type="protein sequence ID" value="RMY33467.1"/>
    <property type="molecule type" value="Genomic_DNA"/>
</dbReference>
<dbReference type="InterPro" id="IPR027417">
    <property type="entry name" value="P-loop_NTPase"/>
</dbReference>
<evidence type="ECO:0000313" key="2">
    <source>
        <dbReference type="EMBL" id="RMY33467.1"/>
    </source>
</evidence>
<feature type="region of interest" description="Disordered" evidence="1">
    <location>
        <begin position="466"/>
        <end position="498"/>
    </location>
</feature>
<dbReference type="Proteomes" id="UP000270230">
    <property type="component" value="Unassembled WGS sequence"/>
</dbReference>
<dbReference type="Gene3D" id="3.40.50.300">
    <property type="entry name" value="P-loop containing nucleotide triphosphate hydrolases"/>
    <property type="match status" value="1"/>
</dbReference>